<proteinExistence type="predicted"/>
<dbReference type="EMBL" id="QOCR01000001">
    <property type="protein sequence ID" value="RHW52383.1"/>
    <property type="molecule type" value="Genomic_DNA"/>
</dbReference>
<evidence type="ECO:0000313" key="5">
    <source>
        <dbReference type="Proteomes" id="UP000284822"/>
    </source>
</evidence>
<accession>A0A3R6YJ03</accession>
<dbReference type="Proteomes" id="UP000284109">
    <property type="component" value="Unassembled WGS sequence"/>
</dbReference>
<dbReference type="NCBIfam" id="NF033218">
    <property type="entry name" value="anchor_AmaP"/>
    <property type="match status" value="1"/>
</dbReference>
<sequence length="193" mass="22558">MKTKEVRFLNRGWKWLLTIITLLVLPLPALAFSANWNLIQPYIKWKLPQVTLNNQYIRYYLFFSGAVVLVFLIIILIVVLCYPTRRKFNLINKNYGRLTVTTKAINNFVKASLETEPYLKNPKVSSRLTKRHLKINVSGDLLSGSNAQAKFDKYLHNLEDDLRNLLGIEQKPKVSIKLTNYHPDKQQKDRELQ</sequence>
<dbReference type="Proteomes" id="UP000284822">
    <property type="component" value="Unassembled WGS sequence"/>
</dbReference>
<gene>
    <name evidence="2" type="primary">amaP</name>
    <name evidence="3" type="ORF">DS831_03400</name>
    <name evidence="2" type="ORF">DS832_05810</name>
</gene>
<keyword evidence="1" id="KW-0812">Transmembrane</keyword>
<name>A0A3R6YJ03_9LACO</name>
<evidence type="ECO:0000313" key="3">
    <source>
        <dbReference type="EMBL" id="RHW52383.1"/>
    </source>
</evidence>
<evidence type="ECO:0000313" key="4">
    <source>
        <dbReference type="Proteomes" id="UP000284109"/>
    </source>
</evidence>
<evidence type="ECO:0000313" key="2">
    <source>
        <dbReference type="EMBL" id="RHW46276.1"/>
    </source>
</evidence>
<feature type="transmembrane region" description="Helical" evidence="1">
    <location>
        <begin position="57"/>
        <end position="82"/>
    </location>
</feature>
<comment type="caution">
    <text evidence="2">The sequence shown here is derived from an EMBL/GenBank/DDBJ whole genome shotgun (WGS) entry which is preliminary data.</text>
</comment>
<dbReference type="AlphaFoldDB" id="A0A3R6YJ03"/>
<protein>
    <submittedName>
        <fullName evidence="2">Alkaline shock response membrane anchor protein AmaP</fullName>
    </submittedName>
</protein>
<dbReference type="OrthoDB" id="2248624at2"/>
<keyword evidence="1" id="KW-1133">Transmembrane helix</keyword>
<reference evidence="4 5" key="1">
    <citation type="submission" date="2018-07" db="EMBL/GenBank/DDBJ databases">
        <title>Genome sequences of six Lactobacillus spp. isolated from bumble bee guts.</title>
        <authorList>
            <person name="Motta E.V.S."/>
            <person name="Moran N.A."/>
        </authorList>
    </citation>
    <scope>NUCLEOTIDE SEQUENCE [LARGE SCALE GENOMIC DNA]</scope>
    <source>
        <strain evidence="3 4">BI-1.1</strain>
        <strain evidence="2 5">LV-8.1</strain>
    </source>
</reference>
<keyword evidence="4" id="KW-1185">Reference proteome</keyword>
<keyword evidence="1" id="KW-0472">Membrane</keyword>
<organism evidence="2 5">
    <name type="scientific">Bombilactobacillus bombi</name>
    <dbReference type="NCBI Taxonomy" id="1303590"/>
    <lineage>
        <taxon>Bacteria</taxon>
        <taxon>Bacillati</taxon>
        <taxon>Bacillota</taxon>
        <taxon>Bacilli</taxon>
        <taxon>Lactobacillales</taxon>
        <taxon>Lactobacillaceae</taxon>
        <taxon>Bombilactobacillus</taxon>
    </lineage>
</organism>
<dbReference type="EMBL" id="QOCS01000013">
    <property type="protein sequence ID" value="RHW46276.1"/>
    <property type="molecule type" value="Genomic_DNA"/>
</dbReference>
<evidence type="ECO:0000256" key="1">
    <source>
        <dbReference type="SAM" id="Phobius"/>
    </source>
</evidence>